<dbReference type="Proteomes" id="UP000230353">
    <property type="component" value="Unassembled WGS sequence"/>
</dbReference>
<reference evidence="3" key="1">
    <citation type="submission" date="2017-09" db="EMBL/GenBank/DDBJ databases">
        <title>Depth-based differentiation of microbial function through sediment-hosted aquifers and enrichment of novel symbionts in the deep terrestrial subsurface.</title>
        <authorList>
            <person name="Probst A.J."/>
            <person name="Ladd B."/>
            <person name="Jarett J.K."/>
            <person name="Geller-Mcgrath D.E."/>
            <person name="Sieber C.M.K."/>
            <person name="Emerson J.B."/>
            <person name="Anantharaman K."/>
            <person name="Thomas B.C."/>
            <person name="Malmstrom R."/>
            <person name="Stieglmeier M."/>
            <person name="Klingl A."/>
            <person name="Woyke T."/>
            <person name="Ryan C.M."/>
            <person name="Banfield J.F."/>
        </authorList>
    </citation>
    <scope>NUCLEOTIDE SEQUENCE [LARGE SCALE GENOMIC DNA]</scope>
</reference>
<accession>A0A2H0WKU4</accession>
<feature type="transmembrane region" description="Helical" evidence="1">
    <location>
        <begin position="7"/>
        <end position="24"/>
    </location>
</feature>
<name>A0A2H0WKU4_9BACT</name>
<evidence type="ECO:0000313" key="2">
    <source>
        <dbReference type="EMBL" id="PIS13293.1"/>
    </source>
</evidence>
<comment type="caution">
    <text evidence="2">The sequence shown here is derived from an EMBL/GenBank/DDBJ whole genome shotgun (WGS) entry which is preliminary data.</text>
</comment>
<keyword evidence="1" id="KW-1133">Transmembrane helix</keyword>
<protein>
    <submittedName>
        <fullName evidence="2">Uncharacterized protein</fullName>
    </submittedName>
</protein>
<keyword evidence="1" id="KW-0472">Membrane</keyword>
<gene>
    <name evidence="2" type="ORF">COT67_02545</name>
</gene>
<proteinExistence type="predicted"/>
<evidence type="ECO:0000256" key="1">
    <source>
        <dbReference type="SAM" id="Phobius"/>
    </source>
</evidence>
<organism evidence="2 3">
    <name type="scientific">Candidatus Tagabacteria bacterium CG09_land_8_20_14_0_10_41_14</name>
    <dbReference type="NCBI Taxonomy" id="1975021"/>
    <lineage>
        <taxon>Bacteria</taxon>
        <taxon>Candidatus Tagaibacteriota</taxon>
    </lineage>
</organism>
<dbReference type="EMBL" id="PEZL01000037">
    <property type="protein sequence ID" value="PIS13293.1"/>
    <property type="molecule type" value="Genomic_DNA"/>
</dbReference>
<dbReference type="AlphaFoldDB" id="A0A2H0WKU4"/>
<evidence type="ECO:0000313" key="3">
    <source>
        <dbReference type="Proteomes" id="UP000230353"/>
    </source>
</evidence>
<keyword evidence="1" id="KW-0812">Transmembrane</keyword>
<sequence>MKNIGNIFFAIFIIIFFIFGYFWYQKIAGSSEEVLVVAEKRVVSQEFLAAINKLRTIKINKAFFENESFRALQDFTPLIKIPANIGRANPFLPLQSR</sequence>